<dbReference type="Gene3D" id="3.40.50.720">
    <property type="entry name" value="NAD(P)-binding Rossmann-like Domain"/>
    <property type="match status" value="1"/>
</dbReference>
<dbReference type="EMBL" id="CP074371">
    <property type="protein sequence ID" value="QVI23907.1"/>
    <property type="molecule type" value="Genomic_DNA"/>
</dbReference>
<feature type="region of interest" description="Disordered" evidence="3">
    <location>
        <begin position="145"/>
        <end position="168"/>
    </location>
</feature>
<dbReference type="InterPro" id="IPR002347">
    <property type="entry name" value="SDR_fam"/>
</dbReference>
<proteinExistence type="inferred from homology"/>
<keyword evidence="5" id="KW-1185">Reference proteome</keyword>
<dbReference type="InterPro" id="IPR036291">
    <property type="entry name" value="NAD(P)-bd_dom_sf"/>
</dbReference>
<protein>
    <submittedName>
        <fullName evidence="4">SDR family NAD(P)-dependent oxidoreductase</fullName>
    </submittedName>
</protein>
<comment type="similarity">
    <text evidence="1">Belongs to the short-chain dehydrogenases/reductases (SDR) family.</text>
</comment>
<dbReference type="Pfam" id="PF00106">
    <property type="entry name" value="adh_short"/>
    <property type="match status" value="1"/>
</dbReference>
<dbReference type="RefSeq" id="WP_213559974.1">
    <property type="nucleotide sequence ID" value="NZ_JBHZDI010000024.1"/>
</dbReference>
<dbReference type="PANTHER" id="PTHR24320">
    <property type="entry name" value="RETINOL DEHYDROGENASE"/>
    <property type="match status" value="1"/>
</dbReference>
<evidence type="ECO:0000313" key="4">
    <source>
        <dbReference type="EMBL" id="QVI23907.1"/>
    </source>
</evidence>
<keyword evidence="2" id="KW-0560">Oxidoreductase</keyword>
<dbReference type="PRINTS" id="PR00081">
    <property type="entry name" value="GDHRDH"/>
</dbReference>
<evidence type="ECO:0000256" key="1">
    <source>
        <dbReference type="ARBA" id="ARBA00006484"/>
    </source>
</evidence>
<dbReference type="Proteomes" id="UP000683310">
    <property type="component" value="Chromosome"/>
</dbReference>
<sequence>MNLPVLITGASSGLGLETAKVLAAQGVPLILGCHNVERAEAARQQILEHAPAAEVELLDLELASLDSVGAAVKELHNRTQPRLGAIVCNAGLQIVDGVRTSEDGYELTFAVNHLGHFALVTGCEDLLESGARVVVVSSDVHQGPRKSMGFPAPQWRAPRELATPGEGSGRDGRIAYANSKLANVYFTYELANRWGDRGITVNAFDPGLMPETGLSRGYPAPARIGFRFLAPVLIRIMPIARTVAKSAADLAWLATGPELAGTTGKYFTGAAEVPSAPESYDPERAAELWQVSDELVRTARQIPPAERR</sequence>
<organism evidence="4 5">
    <name type="scientific">Nocardia tengchongensis</name>
    <dbReference type="NCBI Taxonomy" id="2055889"/>
    <lineage>
        <taxon>Bacteria</taxon>
        <taxon>Bacillati</taxon>
        <taxon>Actinomycetota</taxon>
        <taxon>Actinomycetes</taxon>
        <taxon>Mycobacteriales</taxon>
        <taxon>Nocardiaceae</taxon>
        <taxon>Nocardia</taxon>
    </lineage>
</organism>
<evidence type="ECO:0000256" key="2">
    <source>
        <dbReference type="ARBA" id="ARBA00023002"/>
    </source>
</evidence>
<accession>A0ABX8CWB3</accession>
<name>A0ABX8CWB3_9NOCA</name>
<evidence type="ECO:0000256" key="3">
    <source>
        <dbReference type="SAM" id="MobiDB-lite"/>
    </source>
</evidence>
<dbReference type="PANTHER" id="PTHR24320:SF148">
    <property type="entry name" value="NAD(P)-BINDING ROSSMANN-FOLD SUPERFAMILY PROTEIN"/>
    <property type="match status" value="1"/>
</dbReference>
<evidence type="ECO:0000313" key="5">
    <source>
        <dbReference type="Proteomes" id="UP000683310"/>
    </source>
</evidence>
<gene>
    <name evidence="4" type="ORF">KHQ06_14515</name>
</gene>
<reference evidence="4 5" key="1">
    <citation type="submission" date="2021-04" db="EMBL/GenBank/DDBJ databases">
        <title>Nocardia tengchongensis.</title>
        <authorList>
            <person name="Zhuang k."/>
            <person name="Ran Y."/>
            <person name="Li W."/>
        </authorList>
    </citation>
    <scope>NUCLEOTIDE SEQUENCE [LARGE SCALE GENOMIC DNA]</scope>
    <source>
        <strain evidence="4 5">CFH S0057</strain>
    </source>
</reference>
<dbReference type="SUPFAM" id="SSF51735">
    <property type="entry name" value="NAD(P)-binding Rossmann-fold domains"/>
    <property type="match status" value="1"/>
</dbReference>